<dbReference type="AlphaFoldDB" id="A0A976M5K2"/>
<dbReference type="GO" id="GO:0005737">
    <property type="term" value="C:cytoplasm"/>
    <property type="evidence" value="ECO:0007669"/>
    <property type="project" value="TreeGrafter"/>
</dbReference>
<name>A0A976M5K2_THEOR</name>
<evidence type="ECO:0000256" key="1">
    <source>
        <dbReference type="ARBA" id="ARBA00006895"/>
    </source>
</evidence>
<feature type="region of interest" description="Disordered" evidence="4">
    <location>
        <begin position="1"/>
        <end position="38"/>
    </location>
</feature>
<reference evidence="7" key="1">
    <citation type="submission" date="2022-07" db="EMBL/GenBank/DDBJ databases">
        <title>Evaluation of T. orientalis genome assembly methods using nanopore sequencing and analysis of variation between genomes.</title>
        <authorList>
            <person name="Yam J."/>
            <person name="Micallef M.L."/>
            <person name="Liu M."/>
            <person name="Djordjevic S.P."/>
            <person name="Bogema D.R."/>
            <person name="Jenkins C."/>
        </authorList>
    </citation>
    <scope>NUCLEOTIDE SEQUENCE</scope>
    <source>
        <strain evidence="7">Fish Creek</strain>
    </source>
</reference>
<dbReference type="InterPro" id="IPR018816">
    <property type="entry name" value="Cactin_central"/>
</dbReference>
<accession>A0A976M5K2</accession>
<feature type="region of interest" description="Disordered" evidence="4">
    <location>
        <begin position="317"/>
        <end position="349"/>
    </location>
</feature>
<evidence type="ECO:0000259" key="6">
    <source>
        <dbReference type="Pfam" id="PF10312"/>
    </source>
</evidence>
<organism evidence="7 8">
    <name type="scientific">Theileria orientalis</name>
    <dbReference type="NCBI Taxonomy" id="68886"/>
    <lineage>
        <taxon>Eukaryota</taxon>
        <taxon>Sar</taxon>
        <taxon>Alveolata</taxon>
        <taxon>Apicomplexa</taxon>
        <taxon>Aconoidasida</taxon>
        <taxon>Piroplasmida</taxon>
        <taxon>Theileriidae</taxon>
        <taxon>Theileria</taxon>
    </lineage>
</organism>
<dbReference type="Pfam" id="PF09732">
    <property type="entry name" value="CactinC_cactus"/>
    <property type="match status" value="1"/>
</dbReference>
<feature type="coiled-coil region" evidence="3">
    <location>
        <begin position="86"/>
        <end position="123"/>
    </location>
</feature>
<evidence type="ECO:0000256" key="4">
    <source>
        <dbReference type="SAM" id="MobiDB-lite"/>
    </source>
</evidence>
<dbReference type="Proteomes" id="UP000244803">
    <property type="component" value="Chromosome 3"/>
</dbReference>
<dbReference type="SMART" id="SM01050">
    <property type="entry name" value="CactinC_cactus"/>
    <property type="match status" value="1"/>
</dbReference>
<protein>
    <recommendedName>
        <fullName evidence="2">Splicing factor Cactin</fullName>
    </recommendedName>
</protein>
<dbReference type="PANTHER" id="PTHR21737:SF4">
    <property type="entry name" value="SPLICING FACTOR CACTIN"/>
    <property type="match status" value="1"/>
</dbReference>
<comment type="similarity">
    <text evidence="1">Belongs to the CACTIN family.</text>
</comment>
<dbReference type="OrthoDB" id="265955at2759"/>
<feature type="compositionally biased region" description="Basic and acidic residues" evidence="4">
    <location>
        <begin position="318"/>
        <end position="349"/>
    </location>
</feature>
<dbReference type="GO" id="GO:0005681">
    <property type="term" value="C:spliceosomal complex"/>
    <property type="evidence" value="ECO:0007669"/>
    <property type="project" value="TreeGrafter"/>
</dbReference>
<dbReference type="GO" id="GO:0045292">
    <property type="term" value="P:mRNA cis splicing, via spliceosome"/>
    <property type="evidence" value="ECO:0007669"/>
    <property type="project" value="TreeGrafter"/>
</dbReference>
<evidence type="ECO:0000313" key="7">
    <source>
        <dbReference type="EMBL" id="UKJ88857.2"/>
    </source>
</evidence>
<proteinExistence type="inferred from homology"/>
<dbReference type="Pfam" id="PF10312">
    <property type="entry name" value="Cactin_mid"/>
    <property type="match status" value="1"/>
</dbReference>
<keyword evidence="3" id="KW-0175">Coiled coil</keyword>
<feature type="domain" description="Splicing factor cactin central" evidence="6">
    <location>
        <begin position="130"/>
        <end position="301"/>
    </location>
</feature>
<dbReference type="InterPro" id="IPR019134">
    <property type="entry name" value="Cactin_C"/>
</dbReference>
<sequence length="498" mass="58885">MEEYRSQKRDHSEDSKHSSSLKELETRESSLKRAKNEDFENLHITRTELIHKHFGYTDENNPFGDEELTQPFIWGKNEKFKSLDNKKATELSVNEVQSKVDELKDLKEKRKQYELEKSRLIESRLKSEKKHDESYEEWEAKEMEFNLKQIVAKPLMRYKQGRPKLVDKLILTVDPDFTEPFKVDFDVNNLFKPLSSEDVKEAMEIINAYLQLEKLPEFTDYLENLLVLAKEPAQNNYELTGVSEMVGEKIDQIMSSKSLSELEVFETQIKSKLEGGVVDTNFWETALSRIPYFKACRYVSNVLSGSEAVDVTVSVTDSNHRKEWEDESQKTAKNKEHREIKDPKSDGRKKGSYEKFVEYTKLEEDEEVFDDLVPLRSDNEDLETPKYFNRVKRGYEWTKYNMAHYDPDHPPPKLVQGYKFNIFYPELKGKVPQWRLQKDGERTETALIRFIGGNPYRDIAFRVVNKEWVTDPQKGFKNFFDNGVLHLYFDFKKIKYRR</sequence>
<evidence type="ECO:0000256" key="2">
    <source>
        <dbReference type="ARBA" id="ARBA00034534"/>
    </source>
</evidence>
<dbReference type="EMBL" id="CP056066">
    <property type="protein sequence ID" value="UKJ88857.2"/>
    <property type="molecule type" value="Genomic_DNA"/>
</dbReference>
<evidence type="ECO:0000256" key="3">
    <source>
        <dbReference type="SAM" id="Coils"/>
    </source>
</evidence>
<evidence type="ECO:0000259" key="5">
    <source>
        <dbReference type="Pfam" id="PF09732"/>
    </source>
</evidence>
<evidence type="ECO:0000313" key="8">
    <source>
        <dbReference type="Proteomes" id="UP000244803"/>
    </source>
</evidence>
<dbReference type="PANTHER" id="PTHR21737">
    <property type="entry name" value="POLYGLUTAMINE BINDING PROTEIN 1/MARVEL MEMBRANE-ASSOCIATING DOMAIN CONTAINING 3"/>
    <property type="match status" value="1"/>
</dbReference>
<gene>
    <name evidence="7" type="ORF">MACJ_002103</name>
</gene>
<feature type="domain" description="Splicing factor Cactin C-terminal" evidence="5">
    <location>
        <begin position="378"/>
        <end position="498"/>
    </location>
</feature>